<dbReference type="Pfam" id="PF13439">
    <property type="entry name" value="Glyco_transf_4"/>
    <property type="match status" value="1"/>
</dbReference>
<proteinExistence type="predicted"/>
<gene>
    <name evidence="4" type="ORF">JT362_12920</name>
</gene>
<dbReference type="EMBL" id="JAFFZE010000010">
    <property type="protein sequence ID" value="MCT2584020.1"/>
    <property type="molecule type" value="Genomic_DNA"/>
</dbReference>
<dbReference type="Pfam" id="PF13692">
    <property type="entry name" value="Glyco_trans_1_4"/>
    <property type="match status" value="1"/>
</dbReference>
<feature type="domain" description="Glycosyltransferase subfamily 4-like N-terminal" evidence="3">
    <location>
        <begin position="14"/>
        <end position="166"/>
    </location>
</feature>
<organism evidence="4 5">
    <name type="scientific">Actinophytocola gossypii</name>
    <dbReference type="NCBI Taxonomy" id="2812003"/>
    <lineage>
        <taxon>Bacteria</taxon>
        <taxon>Bacillati</taxon>
        <taxon>Actinomycetota</taxon>
        <taxon>Actinomycetes</taxon>
        <taxon>Pseudonocardiales</taxon>
        <taxon>Pseudonocardiaceae</taxon>
    </lineage>
</organism>
<dbReference type="InterPro" id="IPR028098">
    <property type="entry name" value="Glyco_trans_4-like_N"/>
</dbReference>
<dbReference type="Gene3D" id="3.40.50.2000">
    <property type="entry name" value="Glycogen Phosphorylase B"/>
    <property type="match status" value="2"/>
</dbReference>
<keyword evidence="5" id="KW-1185">Reference proteome</keyword>
<name>A0ABT2J993_9PSEU</name>
<evidence type="ECO:0000256" key="1">
    <source>
        <dbReference type="ARBA" id="ARBA00022676"/>
    </source>
</evidence>
<dbReference type="CDD" id="cd03801">
    <property type="entry name" value="GT4_PimA-like"/>
    <property type="match status" value="1"/>
</dbReference>
<evidence type="ECO:0000256" key="2">
    <source>
        <dbReference type="ARBA" id="ARBA00022679"/>
    </source>
</evidence>
<dbReference type="PANTHER" id="PTHR12526:SF510">
    <property type="entry name" value="D-INOSITOL 3-PHOSPHATE GLYCOSYLTRANSFERASE"/>
    <property type="match status" value="1"/>
</dbReference>
<dbReference type="SUPFAM" id="SSF53756">
    <property type="entry name" value="UDP-Glycosyltransferase/glycogen phosphorylase"/>
    <property type="match status" value="1"/>
</dbReference>
<protein>
    <submittedName>
        <fullName evidence="4">Glycosyltransferase</fullName>
    </submittedName>
</protein>
<dbReference type="Proteomes" id="UP001156441">
    <property type="component" value="Unassembled WGS sequence"/>
</dbReference>
<evidence type="ECO:0000259" key="3">
    <source>
        <dbReference type="Pfam" id="PF13439"/>
    </source>
</evidence>
<dbReference type="RefSeq" id="WP_260191396.1">
    <property type="nucleotide sequence ID" value="NZ_JAFFZE010000010.1"/>
</dbReference>
<reference evidence="4 5" key="1">
    <citation type="submission" date="2021-02" db="EMBL/GenBank/DDBJ databases">
        <title>Actinophytocola xerophila sp. nov., isolated from soil of cotton cropping field.</title>
        <authorList>
            <person name="Huang R."/>
            <person name="Chen X."/>
            <person name="Ge X."/>
            <person name="Liu W."/>
        </authorList>
    </citation>
    <scope>NUCLEOTIDE SEQUENCE [LARGE SCALE GENOMIC DNA]</scope>
    <source>
        <strain evidence="4 5">S1-96</strain>
    </source>
</reference>
<sequence length="366" mass="40461">MRIAVIGPTHPYKGGIAQYTTELAHRLTALGHEVRLESWSHQYPSRLYPGRLTIDKPELPPFPRTHRRLSWRRPDSWYACGRRLRDHDLVVLVVASPVQMPAYRGVLAGLGRRRRARVVTQCHNVLPHERRPSDEALISGLLTRVDGVLTHSDDQARIATSLTGVPVVAEQLAPLVVARATSRVYDGALHRRLLFFGLVRPYKGVDVLLRALAAGPPDVALTVAGEFWGDTPAVADRMVRELGLSGRVELRPGYVEAEQVPALFRGVDALALPYRSVTASVNPYLAFEHGVPVIASRIGTLPDDVQDGVDGLLVVPDDVDSLTSALRRLYTDDTALRLRAAVCPPDAEPQWSRYLKALTSFAEDRQ</sequence>
<evidence type="ECO:0000313" key="5">
    <source>
        <dbReference type="Proteomes" id="UP001156441"/>
    </source>
</evidence>
<dbReference type="PANTHER" id="PTHR12526">
    <property type="entry name" value="GLYCOSYLTRANSFERASE"/>
    <property type="match status" value="1"/>
</dbReference>
<comment type="caution">
    <text evidence="4">The sequence shown here is derived from an EMBL/GenBank/DDBJ whole genome shotgun (WGS) entry which is preliminary data.</text>
</comment>
<keyword evidence="1" id="KW-0328">Glycosyltransferase</keyword>
<accession>A0ABT2J993</accession>
<keyword evidence="2" id="KW-0808">Transferase</keyword>
<evidence type="ECO:0000313" key="4">
    <source>
        <dbReference type="EMBL" id="MCT2584020.1"/>
    </source>
</evidence>